<dbReference type="Pfam" id="PF01826">
    <property type="entry name" value="TIL"/>
    <property type="match status" value="1"/>
</dbReference>
<keyword evidence="3" id="KW-1185">Reference proteome</keyword>
<reference evidence="2" key="1">
    <citation type="journal article" date="2023" name="Mol. Biol. Evol.">
        <title>Third-Generation Sequencing Reveals the Adaptive Role of the Epigenome in Three Deep-Sea Polychaetes.</title>
        <authorList>
            <person name="Perez M."/>
            <person name="Aroh O."/>
            <person name="Sun Y."/>
            <person name="Lan Y."/>
            <person name="Juniper S.K."/>
            <person name="Young C.R."/>
            <person name="Angers B."/>
            <person name="Qian P.Y."/>
        </authorList>
    </citation>
    <scope>NUCLEOTIDE SEQUENCE</scope>
    <source>
        <strain evidence="2">R07B-5</strain>
    </source>
</reference>
<name>A0AAD9KXA8_RIDPI</name>
<evidence type="ECO:0000313" key="3">
    <source>
        <dbReference type="Proteomes" id="UP001209878"/>
    </source>
</evidence>
<evidence type="ECO:0000259" key="1">
    <source>
        <dbReference type="Pfam" id="PF01826"/>
    </source>
</evidence>
<comment type="caution">
    <text evidence="2">The sequence shown here is derived from an EMBL/GenBank/DDBJ whole genome shotgun (WGS) entry which is preliminary data.</text>
</comment>
<dbReference type="AlphaFoldDB" id="A0AAD9KXA8"/>
<feature type="domain" description="TIL" evidence="1">
    <location>
        <begin position="19"/>
        <end position="73"/>
    </location>
</feature>
<dbReference type="CDD" id="cd19941">
    <property type="entry name" value="TIL"/>
    <property type="match status" value="1"/>
</dbReference>
<dbReference type="InterPro" id="IPR036084">
    <property type="entry name" value="Ser_inhib-like_sf"/>
</dbReference>
<organism evidence="2 3">
    <name type="scientific">Ridgeia piscesae</name>
    <name type="common">Tubeworm</name>
    <dbReference type="NCBI Taxonomy" id="27915"/>
    <lineage>
        <taxon>Eukaryota</taxon>
        <taxon>Metazoa</taxon>
        <taxon>Spiralia</taxon>
        <taxon>Lophotrochozoa</taxon>
        <taxon>Annelida</taxon>
        <taxon>Polychaeta</taxon>
        <taxon>Sedentaria</taxon>
        <taxon>Canalipalpata</taxon>
        <taxon>Sabellida</taxon>
        <taxon>Siboglinidae</taxon>
        <taxon>Ridgeia</taxon>
    </lineage>
</organism>
<accession>A0AAD9KXA8</accession>
<proteinExistence type="predicted"/>
<sequence length="265" mass="28884">MFAPPPLQRDHALSPAMACGPGMVHQRSAPACPPTCQSPDAPEKCDLPRTEGCVCANDTHVQEHGMCLPPESCHCIDDIGRHHESCDVGSQVRTRQCFKTIHERHPGPDPESDECEGVSRETRHCRCYTKLSKPEMTSAIPGVVIPDEITCVRFDAGRKGMKATKGVYVAVINVARERSAVVGSAGRFDGSGRLEIPRFTSSYAQWSQFGVSFWYKRDSAGNNGRQWLVSNSIMAHPSISIGSDPGHVKARLVTNAGSASVHDYR</sequence>
<dbReference type="Gene3D" id="2.10.25.10">
    <property type="entry name" value="Laminin"/>
    <property type="match status" value="1"/>
</dbReference>
<dbReference type="Proteomes" id="UP001209878">
    <property type="component" value="Unassembled WGS sequence"/>
</dbReference>
<dbReference type="InterPro" id="IPR002919">
    <property type="entry name" value="TIL_dom"/>
</dbReference>
<protein>
    <recommendedName>
        <fullName evidence="1">TIL domain-containing protein</fullName>
    </recommendedName>
</protein>
<dbReference type="SUPFAM" id="SSF57567">
    <property type="entry name" value="Serine protease inhibitors"/>
    <property type="match status" value="1"/>
</dbReference>
<evidence type="ECO:0000313" key="2">
    <source>
        <dbReference type="EMBL" id="KAK2179069.1"/>
    </source>
</evidence>
<gene>
    <name evidence="2" type="ORF">NP493_516g02045</name>
</gene>
<dbReference type="EMBL" id="JAODUO010000516">
    <property type="protein sequence ID" value="KAK2179069.1"/>
    <property type="molecule type" value="Genomic_DNA"/>
</dbReference>